<dbReference type="AlphaFoldDB" id="A0A9P1NC70"/>
<evidence type="ECO:0000256" key="3">
    <source>
        <dbReference type="ARBA" id="ARBA00022989"/>
    </source>
</evidence>
<evidence type="ECO:0000313" key="8">
    <source>
        <dbReference type="Proteomes" id="UP001152747"/>
    </source>
</evidence>
<feature type="transmembrane region" description="Helical" evidence="5">
    <location>
        <begin position="195"/>
        <end position="214"/>
    </location>
</feature>
<keyword evidence="4 5" id="KW-0472">Membrane</keyword>
<feature type="transmembrane region" description="Helical" evidence="5">
    <location>
        <begin position="50"/>
        <end position="66"/>
    </location>
</feature>
<dbReference type="InterPro" id="IPR037185">
    <property type="entry name" value="EmrE-like"/>
</dbReference>
<dbReference type="OrthoDB" id="5547497at2759"/>
<protein>
    <recommendedName>
        <fullName evidence="6">EamA domain-containing protein</fullName>
    </recommendedName>
</protein>
<sequence length="331" mass="37641">MSTEAPSSNFLFLSVAVIVHWGCSLLTVFINKNNMSTHATKLDSPFFITWYQSLVATIFCVLTGFLSRRFTAIPSIKLDFDELRNIFPLSITFVVMVTLTNFTIEFLTVSTLMIVKSTVPIFVMLYSLYIFKKWFSKTSVLCGVVILIGFAMGIDQTNLEHFDTTALAFALLAASTMGLYLTVYQRFIPTIDNCVYKLTFYNNLTATIVLFIVMIFNGDVVTVYNEASLKDGEYWRLLALPGILAYFANAKQHVENNSKTAGFISFLAKLFVQTVIATYYYNETHTALWWASNAIITVGLFMHYYFDEDNEVTEISANEKYKLLEHEFNSV</sequence>
<comment type="caution">
    <text evidence="7">The sequence shown here is derived from an EMBL/GenBank/DDBJ whole genome shotgun (WGS) entry which is preliminary data.</text>
</comment>
<dbReference type="SUPFAM" id="SSF103481">
    <property type="entry name" value="Multidrug resistance efflux transporter EmrE"/>
    <property type="match status" value="1"/>
</dbReference>
<evidence type="ECO:0000256" key="2">
    <source>
        <dbReference type="ARBA" id="ARBA00022692"/>
    </source>
</evidence>
<feature type="transmembrane region" description="Helical" evidence="5">
    <location>
        <begin position="110"/>
        <end position="131"/>
    </location>
</feature>
<feature type="transmembrane region" description="Helical" evidence="5">
    <location>
        <begin position="138"/>
        <end position="154"/>
    </location>
</feature>
<feature type="transmembrane region" description="Helical" evidence="5">
    <location>
        <begin position="86"/>
        <end position="104"/>
    </location>
</feature>
<feature type="transmembrane region" description="Helical" evidence="5">
    <location>
        <begin position="262"/>
        <end position="281"/>
    </location>
</feature>
<dbReference type="PANTHER" id="PTHR11132">
    <property type="entry name" value="SOLUTE CARRIER FAMILY 35"/>
    <property type="match status" value="1"/>
</dbReference>
<keyword evidence="2 5" id="KW-0812">Transmembrane</keyword>
<accession>A0A9P1NC70</accession>
<feature type="transmembrane region" description="Helical" evidence="5">
    <location>
        <begin position="12"/>
        <end position="30"/>
    </location>
</feature>
<organism evidence="7 8">
    <name type="scientific">Caenorhabditis angaria</name>
    <dbReference type="NCBI Taxonomy" id="860376"/>
    <lineage>
        <taxon>Eukaryota</taxon>
        <taxon>Metazoa</taxon>
        <taxon>Ecdysozoa</taxon>
        <taxon>Nematoda</taxon>
        <taxon>Chromadorea</taxon>
        <taxon>Rhabditida</taxon>
        <taxon>Rhabditina</taxon>
        <taxon>Rhabditomorpha</taxon>
        <taxon>Rhabditoidea</taxon>
        <taxon>Rhabditidae</taxon>
        <taxon>Peloderinae</taxon>
        <taxon>Caenorhabditis</taxon>
    </lineage>
</organism>
<feature type="transmembrane region" description="Helical" evidence="5">
    <location>
        <begin position="234"/>
        <end position="250"/>
    </location>
</feature>
<evidence type="ECO:0000256" key="4">
    <source>
        <dbReference type="ARBA" id="ARBA00023136"/>
    </source>
</evidence>
<name>A0A9P1NC70_9PELO</name>
<keyword evidence="3 5" id="KW-1133">Transmembrane helix</keyword>
<gene>
    <name evidence="7" type="ORF">CAMP_LOCUS18829</name>
</gene>
<feature type="domain" description="EamA" evidence="6">
    <location>
        <begin position="38"/>
        <end position="151"/>
    </location>
</feature>
<evidence type="ECO:0000313" key="7">
    <source>
        <dbReference type="EMBL" id="CAI5456192.1"/>
    </source>
</evidence>
<dbReference type="InterPro" id="IPR050186">
    <property type="entry name" value="TPT_transporter"/>
</dbReference>
<evidence type="ECO:0000256" key="1">
    <source>
        <dbReference type="ARBA" id="ARBA00004141"/>
    </source>
</evidence>
<reference evidence="7" key="1">
    <citation type="submission" date="2022-11" db="EMBL/GenBank/DDBJ databases">
        <authorList>
            <person name="Kikuchi T."/>
        </authorList>
    </citation>
    <scope>NUCLEOTIDE SEQUENCE</scope>
    <source>
        <strain evidence="7">PS1010</strain>
    </source>
</reference>
<dbReference type="InterPro" id="IPR000620">
    <property type="entry name" value="EamA_dom"/>
</dbReference>
<comment type="subcellular location">
    <subcellularLocation>
        <location evidence="1">Membrane</location>
        <topology evidence="1">Multi-pass membrane protein</topology>
    </subcellularLocation>
</comment>
<evidence type="ECO:0000259" key="6">
    <source>
        <dbReference type="Pfam" id="PF00892"/>
    </source>
</evidence>
<keyword evidence="8" id="KW-1185">Reference proteome</keyword>
<dbReference type="Proteomes" id="UP001152747">
    <property type="component" value="Unassembled WGS sequence"/>
</dbReference>
<feature type="transmembrane region" description="Helical" evidence="5">
    <location>
        <begin position="166"/>
        <end position="183"/>
    </location>
</feature>
<evidence type="ECO:0000256" key="5">
    <source>
        <dbReference type="SAM" id="Phobius"/>
    </source>
</evidence>
<proteinExistence type="predicted"/>
<dbReference type="GO" id="GO:0016020">
    <property type="term" value="C:membrane"/>
    <property type="evidence" value="ECO:0007669"/>
    <property type="project" value="UniProtKB-SubCell"/>
</dbReference>
<feature type="transmembrane region" description="Helical" evidence="5">
    <location>
        <begin position="287"/>
        <end position="306"/>
    </location>
</feature>
<dbReference type="EMBL" id="CANHGI010000006">
    <property type="protein sequence ID" value="CAI5456192.1"/>
    <property type="molecule type" value="Genomic_DNA"/>
</dbReference>
<dbReference type="Pfam" id="PF00892">
    <property type="entry name" value="EamA"/>
    <property type="match status" value="1"/>
</dbReference>